<evidence type="ECO:0000256" key="1">
    <source>
        <dbReference type="PIRNR" id="PIRNR018571"/>
    </source>
</evidence>
<dbReference type="PIRSF" id="PIRSF018571">
    <property type="entry name" value="SpoIIGA"/>
    <property type="match status" value="1"/>
</dbReference>
<dbReference type="EMBL" id="RKRE01000002">
    <property type="protein sequence ID" value="RPF46772.1"/>
    <property type="molecule type" value="Genomic_DNA"/>
</dbReference>
<reference evidence="4 5" key="1">
    <citation type="submission" date="2018-11" db="EMBL/GenBank/DDBJ databases">
        <title>Genomic Encyclopedia of Type Strains, Phase IV (KMG-IV): sequencing the most valuable type-strain genomes for metagenomic binning, comparative biology and taxonomic classification.</title>
        <authorList>
            <person name="Goeker M."/>
        </authorList>
    </citation>
    <scope>NUCLEOTIDE SEQUENCE [LARGE SCALE GENOMIC DNA]</scope>
    <source>
        <strain evidence="4 5">DSM 102936</strain>
    </source>
</reference>
<sequence length="297" mass="32437">MVEYTVYADEIIANNLLMNCAILYLTARLAGVPCRVLRVVTAALTGSLYIFVLFLPGAASFYNLAGKLLLSVVVLLIAFGLLPWRRFLVVWILFFGVSFLAGGVVMGINSLVAGTGALGGESRTLWPGILSALFLVAVVGRKGAILRRRVTAGFFRVPVIIHLGTARVELEGLVDTGNQLSDPVTRDPVVVVEFEAIKDFIPDVMREALARDREPDFSALVAALEGNWATRLRLIPYRSLGKSGGLLVGFKPDLVEVIYGERVVKTSRVVVAVYRHRLSPEDSYNALLHPQLIKAFL</sequence>
<protein>
    <recommendedName>
        <fullName evidence="1">Sporulation sigma-E factor-processing peptidase</fullName>
        <ecNumber evidence="1">3.4.23.-</ecNumber>
    </recommendedName>
    <alternativeName>
        <fullName evidence="1">Membrane-associated aspartic protease</fullName>
    </alternativeName>
    <alternativeName>
        <fullName evidence="1">Stage II sporulation protein GA</fullName>
    </alternativeName>
</protein>
<keyword evidence="1" id="KW-0378">Hydrolase</keyword>
<dbReference type="GO" id="GO:0004190">
    <property type="term" value="F:aspartic-type endopeptidase activity"/>
    <property type="evidence" value="ECO:0007669"/>
    <property type="project" value="UniProtKB-KW"/>
</dbReference>
<keyword evidence="1" id="KW-0064">Aspartyl protease</keyword>
<feature type="active site" evidence="2">
    <location>
        <position position="175"/>
    </location>
</feature>
<keyword evidence="3" id="KW-1133">Transmembrane helix</keyword>
<keyword evidence="5" id="KW-1185">Reference proteome</keyword>
<evidence type="ECO:0000313" key="4">
    <source>
        <dbReference type="EMBL" id="RPF46772.1"/>
    </source>
</evidence>
<dbReference type="Pfam" id="PF03419">
    <property type="entry name" value="Peptidase_U4"/>
    <property type="match status" value="1"/>
</dbReference>
<comment type="similarity">
    <text evidence="1">Belongs to the peptidase U4 family.</text>
</comment>
<dbReference type="RefSeq" id="WP_123928982.1">
    <property type="nucleotide sequence ID" value="NZ_RKRE01000002.1"/>
</dbReference>
<comment type="caution">
    <text evidence="4">The sequence shown here is derived from an EMBL/GenBank/DDBJ whole genome shotgun (WGS) entry which is preliminary data.</text>
</comment>
<evidence type="ECO:0000256" key="3">
    <source>
        <dbReference type="SAM" id="Phobius"/>
    </source>
</evidence>
<proteinExistence type="inferred from homology"/>
<dbReference type="EC" id="3.4.23.-" evidence="1"/>
<feature type="transmembrane region" description="Helical" evidence="3">
    <location>
        <begin position="124"/>
        <end position="140"/>
    </location>
</feature>
<feature type="transmembrane region" description="Helical" evidence="3">
    <location>
        <begin position="12"/>
        <end position="29"/>
    </location>
</feature>
<keyword evidence="1" id="KW-1003">Cell membrane</keyword>
<comment type="subcellular location">
    <subcellularLocation>
        <location evidence="1">Cell membrane</location>
    </subcellularLocation>
</comment>
<evidence type="ECO:0000256" key="2">
    <source>
        <dbReference type="PIRSR" id="PIRSR018571-1"/>
    </source>
</evidence>
<comment type="function">
    <text evidence="1">Probable aspartic protease that is responsible for the proteolytic cleavage of the RNA polymerase sigma E factor (SigE/spoIIGB) to yield the active peptide in the mother cell during sporulation. Responds to a signal from the forespore that is triggered by the extracellular signal protein SpoIIR.</text>
</comment>
<feature type="transmembrane region" description="Helical" evidence="3">
    <location>
        <begin position="61"/>
        <end position="82"/>
    </location>
</feature>
<keyword evidence="1" id="KW-0749">Sporulation</keyword>
<dbReference type="Proteomes" id="UP000282654">
    <property type="component" value="Unassembled WGS sequence"/>
</dbReference>
<dbReference type="AlphaFoldDB" id="A0A3N5BFB2"/>
<dbReference type="GO" id="GO:0005886">
    <property type="term" value="C:plasma membrane"/>
    <property type="evidence" value="ECO:0007669"/>
    <property type="project" value="UniProtKB-SubCell"/>
</dbReference>
<gene>
    <name evidence="4" type="ORF">EDD75_1030</name>
</gene>
<feature type="transmembrane region" description="Helical" evidence="3">
    <location>
        <begin position="36"/>
        <end position="55"/>
    </location>
</feature>
<feature type="transmembrane region" description="Helical" evidence="3">
    <location>
        <begin position="89"/>
        <end position="112"/>
    </location>
</feature>
<accession>A0A3N5BFB2</accession>
<keyword evidence="3" id="KW-0812">Transmembrane</keyword>
<dbReference type="InterPro" id="IPR005081">
    <property type="entry name" value="SpoIIGA"/>
</dbReference>
<dbReference type="GO" id="GO:0030436">
    <property type="term" value="P:asexual sporulation"/>
    <property type="evidence" value="ECO:0007669"/>
    <property type="project" value="InterPro"/>
</dbReference>
<dbReference type="OrthoDB" id="2690199at2"/>
<keyword evidence="1" id="KW-0645">Protease</keyword>
<evidence type="ECO:0000313" key="5">
    <source>
        <dbReference type="Proteomes" id="UP000282654"/>
    </source>
</evidence>
<dbReference type="GO" id="GO:0030435">
    <property type="term" value="P:sporulation resulting in formation of a cellular spore"/>
    <property type="evidence" value="ECO:0007669"/>
    <property type="project" value="UniProtKB-KW"/>
</dbReference>
<keyword evidence="1 3" id="KW-0472">Membrane</keyword>
<dbReference type="GO" id="GO:0006508">
    <property type="term" value="P:proteolysis"/>
    <property type="evidence" value="ECO:0007669"/>
    <property type="project" value="UniProtKB-KW"/>
</dbReference>
<organism evidence="4 5">
    <name type="scientific">Thermodesulfitimonas autotrophica</name>
    <dbReference type="NCBI Taxonomy" id="1894989"/>
    <lineage>
        <taxon>Bacteria</taxon>
        <taxon>Bacillati</taxon>
        <taxon>Bacillota</taxon>
        <taxon>Clostridia</taxon>
        <taxon>Thermoanaerobacterales</taxon>
        <taxon>Thermoanaerobacteraceae</taxon>
        <taxon>Thermodesulfitimonas</taxon>
    </lineage>
</organism>
<name>A0A3N5BFB2_9THEO</name>